<dbReference type="STRING" id="4533.J3LTC2"/>
<dbReference type="PANTHER" id="PTHR33318:SF32">
    <property type="entry name" value="OS03G0777100 PROTEIN"/>
    <property type="match status" value="1"/>
</dbReference>
<feature type="compositionally biased region" description="Polar residues" evidence="1">
    <location>
        <begin position="210"/>
        <end position="230"/>
    </location>
</feature>
<keyword evidence="3" id="KW-1185">Reference proteome</keyword>
<evidence type="ECO:0000313" key="3">
    <source>
        <dbReference type="Proteomes" id="UP000006038"/>
    </source>
</evidence>
<dbReference type="InterPro" id="IPR039300">
    <property type="entry name" value="JASON"/>
</dbReference>
<dbReference type="EnsemblPlants" id="OB03G42980.1">
    <property type="protein sequence ID" value="OB03G42980.1"/>
    <property type="gene ID" value="OB03G42980"/>
</dbReference>
<feature type="region of interest" description="Disordered" evidence="1">
    <location>
        <begin position="210"/>
        <end position="232"/>
    </location>
</feature>
<feature type="compositionally biased region" description="Basic and acidic residues" evidence="1">
    <location>
        <begin position="315"/>
        <end position="334"/>
    </location>
</feature>
<dbReference type="Gramene" id="OB03G42980.1">
    <property type="protein sequence ID" value="OB03G42980.1"/>
    <property type="gene ID" value="OB03G42980"/>
</dbReference>
<dbReference type="Proteomes" id="UP000006038">
    <property type="component" value="Chromosome 3"/>
</dbReference>
<dbReference type="eggNOG" id="ENOG502QUII">
    <property type="taxonomic scope" value="Eukaryota"/>
</dbReference>
<organism evidence="2">
    <name type="scientific">Oryza brachyantha</name>
    <name type="common">malo sina</name>
    <dbReference type="NCBI Taxonomy" id="4533"/>
    <lineage>
        <taxon>Eukaryota</taxon>
        <taxon>Viridiplantae</taxon>
        <taxon>Streptophyta</taxon>
        <taxon>Embryophyta</taxon>
        <taxon>Tracheophyta</taxon>
        <taxon>Spermatophyta</taxon>
        <taxon>Magnoliopsida</taxon>
        <taxon>Liliopsida</taxon>
        <taxon>Poales</taxon>
        <taxon>Poaceae</taxon>
        <taxon>BOP clade</taxon>
        <taxon>Oryzoideae</taxon>
        <taxon>Oryzeae</taxon>
        <taxon>Oryzinae</taxon>
        <taxon>Oryza</taxon>
    </lineage>
</organism>
<name>J3LTC2_ORYBR</name>
<dbReference type="GO" id="GO:0007142">
    <property type="term" value="P:male meiosis II"/>
    <property type="evidence" value="ECO:0007669"/>
    <property type="project" value="InterPro"/>
</dbReference>
<accession>J3LTC2</accession>
<dbReference type="AlphaFoldDB" id="J3LTC2"/>
<reference evidence="2" key="1">
    <citation type="journal article" date="2013" name="Nat. Commun.">
        <title>Whole-genome sequencing of Oryza brachyantha reveals mechanisms underlying Oryza genome evolution.</title>
        <authorList>
            <person name="Chen J."/>
            <person name="Huang Q."/>
            <person name="Gao D."/>
            <person name="Wang J."/>
            <person name="Lang Y."/>
            <person name="Liu T."/>
            <person name="Li B."/>
            <person name="Bai Z."/>
            <person name="Luis Goicoechea J."/>
            <person name="Liang C."/>
            <person name="Chen C."/>
            <person name="Zhang W."/>
            <person name="Sun S."/>
            <person name="Liao Y."/>
            <person name="Zhang X."/>
            <person name="Yang L."/>
            <person name="Song C."/>
            <person name="Wang M."/>
            <person name="Shi J."/>
            <person name="Liu G."/>
            <person name="Liu J."/>
            <person name="Zhou H."/>
            <person name="Zhou W."/>
            <person name="Yu Q."/>
            <person name="An N."/>
            <person name="Chen Y."/>
            <person name="Cai Q."/>
            <person name="Wang B."/>
            <person name="Liu B."/>
            <person name="Min J."/>
            <person name="Huang Y."/>
            <person name="Wu H."/>
            <person name="Li Z."/>
            <person name="Zhang Y."/>
            <person name="Yin Y."/>
            <person name="Song W."/>
            <person name="Jiang J."/>
            <person name="Jackson S.A."/>
            <person name="Wing R.A."/>
            <person name="Wang J."/>
            <person name="Chen M."/>
        </authorList>
    </citation>
    <scope>NUCLEOTIDE SEQUENCE [LARGE SCALE GENOMIC DNA]</scope>
    <source>
        <strain evidence="2">cv. IRGC 101232</strain>
    </source>
</reference>
<dbReference type="OMA" id="VDQEHKN"/>
<proteinExistence type="predicted"/>
<feature type="region of interest" description="Disordered" evidence="1">
    <location>
        <begin position="308"/>
        <end position="426"/>
    </location>
</feature>
<dbReference type="PANTHER" id="PTHR33318">
    <property type="entry name" value="ASPARTYL/GLUTAMYL-TRNA(ASN/GLN) AMIDOTRANSFERASE SUBUNIT"/>
    <property type="match status" value="1"/>
</dbReference>
<protein>
    <submittedName>
        <fullName evidence="2">Uncharacterized protein</fullName>
    </submittedName>
</protein>
<reference evidence="2" key="2">
    <citation type="submission" date="2013-04" db="UniProtKB">
        <authorList>
            <consortium name="EnsemblPlants"/>
        </authorList>
    </citation>
    <scope>IDENTIFICATION</scope>
</reference>
<feature type="compositionally biased region" description="Basic and acidic residues" evidence="1">
    <location>
        <begin position="367"/>
        <end position="389"/>
    </location>
</feature>
<dbReference type="HOGENOM" id="CLU_049094_0_0_1"/>
<evidence type="ECO:0000313" key="2">
    <source>
        <dbReference type="EnsemblPlants" id="OB03G42980.1"/>
    </source>
</evidence>
<sequence length="487" mass="53619">MEFLGNSSQSQLRLLEADESLAPRFEVSVEAVAVGEMKRPPSKNALSAVFLREDEGSKVEQATSSGTNEIAEWNRIGQELKNEACSLKSSDVFLEAPNEIIKGPENAYKSQPHLACLPTMSDELQFLEELKVEDCRTPSGSHQSSTLPDAMSFSWKGCDASSRNDSDAVSKSIEVEGVGKGDSAINCGNNLTTLDSLSFTWKDDINLVGTKSSPISTPSEATTEIQTPATNAPDLEELRNESNTRTCSEHTYEALNSDDAFQSCENSRKESCQPNISDEDFKCAKNCSLVPVELSISNECSLFQSSEGSVSSCNKRRDNSSTDSTEKCLKDEPTVHSSRKKILKDNDSEVEFPSLSQWLKPPNPKKVLRDEPLTSDRSHSAKSSEEDRPIIGSVAAHWRDKEPDTFTPKWWDGNGIPNSTNKYKEDQKVSWHATSFEERLEKALSDEKLLSQRKCSTGNTSQLSGLEGEENDTAASNSNYLYVAAFT</sequence>
<evidence type="ECO:0000256" key="1">
    <source>
        <dbReference type="SAM" id="MobiDB-lite"/>
    </source>
</evidence>